<evidence type="ECO:0000313" key="11">
    <source>
        <dbReference type="Proteomes" id="UP000198546"/>
    </source>
</evidence>
<keyword evidence="4 7" id="KW-0812">Transmembrane</keyword>
<gene>
    <name evidence="10" type="ORF">SAMN04489747_1931</name>
</gene>
<evidence type="ECO:0000256" key="7">
    <source>
        <dbReference type="RuleBase" id="RU363032"/>
    </source>
</evidence>
<dbReference type="SUPFAM" id="SSF161098">
    <property type="entry name" value="MetI-like"/>
    <property type="match status" value="1"/>
</dbReference>
<evidence type="ECO:0000256" key="1">
    <source>
        <dbReference type="ARBA" id="ARBA00004651"/>
    </source>
</evidence>
<dbReference type="GO" id="GO:0055085">
    <property type="term" value="P:transmembrane transport"/>
    <property type="evidence" value="ECO:0007669"/>
    <property type="project" value="InterPro"/>
</dbReference>
<keyword evidence="6 7" id="KW-0472">Membrane</keyword>
<feature type="transmembrane region" description="Helical" evidence="7">
    <location>
        <begin position="226"/>
        <end position="244"/>
    </location>
</feature>
<dbReference type="PANTHER" id="PTHR30193:SF1">
    <property type="entry name" value="ABC TRANSPORTER PERMEASE PROTEIN YESP-RELATED"/>
    <property type="match status" value="1"/>
</dbReference>
<dbReference type="AlphaFoldDB" id="A0A1G6Y845"/>
<feature type="transmembrane region" description="Helical" evidence="7">
    <location>
        <begin position="133"/>
        <end position="154"/>
    </location>
</feature>
<dbReference type="InterPro" id="IPR051393">
    <property type="entry name" value="ABC_transporter_permease"/>
</dbReference>
<dbReference type="RefSeq" id="WP_090592753.1">
    <property type="nucleotide sequence ID" value="NZ_LT629688.1"/>
</dbReference>
<evidence type="ECO:0000259" key="9">
    <source>
        <dbReference type="PROSITE" id="PS50928"/>
    </source>
</evidence>
<evidence type="ECO:0000256" key="2">
    <source>
        <dbReference type="ARBA" id="ARBA00022448"/>
    </source>
</evidence>
<dbReference type="PROSITE" id="PS50928">
    <property type="entry name" value="ABC_TM1"/>
    <property type="match status" value="1"/>
</dbReference>
<reference evidence="10 11" key="1">
    <citation type="submission" date="2016-10" db="EMBL/GenBank/DDBJ databases">
        <authorList>
            <person name="de Groot N.N."/>
        </authorList>
    </citation>
    <scope>NUCLEOTIDE SEQUENCE [LARGE SCALE GENOMIC DNA]</scope>
    <source>
        <strain evidence="10 11">MON 2.2</strain>
    </source>
</reference>
<evidence type="ECO:0000256" key="6">
    <source>
        <dbReference type="ARBA" id="ARBA00023136"/>
    </source>
</evidence>
<evidence type="ECO:0000256" key="3">
    <source>
        <dbReference type="ARBA" id="ARBA00022475"/>
    </source>
</evidence>
<protein>
    <submittedName>
        <fullName evidence="10">Carbohydrate ABC transporter membrane protein 1, CUT1 family</fullName>
    </submittedName>
</protein>
<sequence>MSATTLSRPEGSVADPSPGPRRRRRVPWTARQKRNLRTGLLFISPWILGFLVLVAYPLIYSLVISLFNHTGFKTPQFIGLGNYSRLVQDPLVAVSSANTLFYAALSVPIGLAVAIVLALAMNRKVPEVGLYRTALYLPSLVPVFALSFIFIVFVNPSFGLLNQFLALFGVPQTNLLGDPTSAKLIIVTMAQLGAGNAALIFLAGLNNIPDSLYEAARVDGAGTLRRFFSITLPLLSPSILFNLVTGVSGALQVFTQAYIVTGGGPNNGTLFYMFHLYNSAFSYAQLGYASALAVVLFIVGMVLAVIIYGLSRRFVNYDVTG</sequence>
<keyword evidence="2 7" id="KW-0813">Transport</keyword>
<dbReference type="Gene3D" id="1.10.3720.10">
    <property type="entry name" value="MetI-like"/>
    <property type="match status" value="1"/>
</dbReference>
<proteinExistence type="inferred from homology"/>
<dbReference type="OrthoDB" id="9804439at2"/>
<dbReference type="PANTHER" id="PTHR30193">
    <property type="entry name" value="ABC TRANSPORTER PERMEASE PROTEIN"/>
    <property type="match status" value="1"/>
</dbReference>
<evidence type="ECO:0000256" key="5">
    <source>
        <dbReference type="ARBA" id="ARBA00022989"/>
    </source>
</evidence>
<dbReference type="EMBL" id="LT629688">
    <property type="protein sequence ID" value="SDD86664.1"/>
    <property type="molecule type" value="Genomic_DNA"/>
</dbReference>
<feature type="domain" description="ABC transmembrane type-1" evidence="9">
    <location>
        <begin position="96"/>
        <end position="307"/>
    </location>
</feature>
<evidence type="ECO:0000313" key="10">
    <source>
        <dbReference type="EMBL" id="SDD86664.1"/>
    </source>
</evidence>
<dbReference type="InterPro" id="IPR000515">
    <property type="entry name" value="MetI-like"/>
</dbReference>
<evidence type="ECO:0000256" key="4">
    <source>
        <dbReference type="ARBA" id="ARBA00022692"/>
    </source>
</evidence>
<keyword evidence="5 7" id="KW-1133">Transmembrane helix</keyword>
<keyword evidence="11" id="KW-1185">Reference proteome</keyword>
<dbReference type="Proteomes" id="UP000198546">
    <property type="component" value="Chromosome i"/>
</dbReference>
<accession>A0A1G6Y845</accession>
<dbReference type="InterPro" id="IPR035906">
    <property type="entry name" value="MetI-like_sf"/>
</dbReference>
<feature type="transmembrane region" description="Helical" evidence="7">
    <location>
        <begin position="100"/>
        <end position="121"/>
    </location>
</feature>
<comment type="similarity">
    <text evidence="7">Belongs to the binding-protein-dependent transport system permease family.</text>
</comment>
<dbReference type="STRING" id="675864.SAMN04489747_1931"/>
<dbReference type="GO" id="GO:0005886">
    <property type="term" value="C:plasma membrane"/>
    <property type="evidence" value="ECO:0007669"/>
    <property type="project" value="UniProtKB-SubCell"/>
</dbReference>
<comment type="subcellular location">
    <subcellularLocation>
        <location evidence="1 7">Cell membrane</location>
        <topology evidence="1 7">Multi-pass membrane protein</topology>
    </subcellularLocation>
</comment>
<dbReference type="CDD" id="cd06261">
    <property type="entry name" value="TM_PBP2"/>
    <property type="match status" value="1"/>
</dbReference>
<feature type="region of interest" description="Disordered" evidence="8">
    <location>
        <begin position="1"/>
        <end position="25"/>
    </location>
</feature>
<evidence type="ECO:0000256" key="8">
    <source>
        <dbReference type="SAM" id="MobiDB-lite"/>
    </source>
</evidence>
<keyword evidence="3" id="KW-1003">Cell membrane</keyword>
<feature type="transmembrane region" description="Helical" evidence="7">
    <location>
        <begin position="40"/>
        <end position="67"/>
    </location>
</feature>
<feature type="transmembrane region" description="Helical" evidence="7">
    <location>
        <begin position="184"/>
        <end position="205"/>
    </location>
</feature>
<name>A0A1G6Y845_9ACTN</name>
<dbReference type="Pfam" id="PF00528">
    <property type="entry name" value="BPD_transp_1"/>
    <property type="match status" value="1"/>
</dbReference>
<organism evidence="10 11">
    <name type="scientific">Auraticoccus monumenti</name>
    <dbReference type="NCBI Taxonomy" id="675864"/>
    <lineage>
        <taxon>Bacteria</taxon>
        <taxon>Bacillati</taxon>
        <taxon>Actinomycetota</taxon>
        <taxon>Actinomycetes</taxon>
        <taxon>Propionibacteriales</taxon>
        <taxon>Propionibacteriaceae</taxon>
        <taxon>Auraticoccus</taxon>
    </lineage>
</organism>
<feature type="transmembrane region" description="Helical" evidence="7">
    <location>
        <begin position="286"/>
        <end position="310"/>
    </location>
</feature>